<accession>A0A2Z7C4T5</accession>
<dbReference type="Proteomes" id="UP000250235">
    <property type="component" value="Unassembled WGS sequence"/>
</dbReference>
<sequence length="105" mass="11460">MNIKGEDSSSVGALNAFSEDGTPSISLQYMANCVSSGMRVSFPNVYTPVEIASANVYYFSKDRFSAADVIMSVENVEAEYDGDVMMSSVFLWLTSPDPLRQTMSC</sequence>
<feature type="region of interest" description="Disordered" evidence="1">
    <location>
        <begin position="1"/>
        <end position="21"/>
    </location>
</feature>
<organism evidence="2 3">
    <name type="scientific">Dorcoceras hygrometricum</name>
    <dbReference type="NCBI Taxonomy" id="472368"/>
    <lineage>
        <taxon>Eukaryota</taxon>
        <taxon>Viridiplantae</taxon>
        <taxon>Streptophyta</taxon>
        <taxon>Embryophyta</taxon>
        <taxon>Tracheophyta</taxon>
        <taxon>Spermatophyta</taxon>
        <taxon>Magnoliopsida</taxon>
        <taxon>eudicotyledons</taxon>
        <taxon>Gunneridae</taxon>
        <taxon>Pentapetalae</taxon>
        <taxon>asterids</taxon>
        <taxon>lamiids</taxon>
        <taxon>Lamiales</taxon>
        <taxon>Gesneriaceae</taxon>
        <taxon>Didymocarpoideae</taxon>
        <taxon>Trichosporeae</taxon>
        <taxon>Loxocarpinae</taxon>
        <taxon>Dorcoceras</taxon>
    </lineage>
</organism>
<dbReference type="EMBL" id="KQ999326">
    <property type="protein sequence ID" value="KZV41934.1"/>
    <property type="molecule type" value="Genomic_DNA"/>
</dbReference>
<keyword evidence="3" id="KW-1185">Reference proteome</keyword>
<gene>
    <name evidence="2" type="ORF">F511_24143</name>
</gene>
<evidence type="ECO:0000313" key="2">
    <source>
        <dbReference type="EMBL" id="KZV41934.1"/>
    </source>
</evidence>
<evidence type="ECO:0000256" key="1">
    <source>
        <dbReference type="SAM" id="MobiDB-lite"/>
    </source>
</evidence>
<reference evidence="2 3" key="1">
    <citation type="journal article" date="2015" name="Proc. Natl. Acad. Sci. U.S.A.">
        <title>The resurrection genome of Boea hygrometrica: A blueprint for survival of dehydration.</title>
        <authorList>
            <person name="Xiao L."/>
            <person name="Yang G."/>
            <person name="Zhang L."/>
            <person name="Yang X."/>
            <person name="Zhao S."/>
            <person name="Ji Z."/>
            <person name="Zhou Q."/>
            <person name="Hu M."/>
            <person name="Wang Y."/>
            <person name="Chen M."/>
            <person name="Xu Y."/>
            <person name="Jin H."/>
            <person name="Xiao X."/>
            <person name="Hu G."/>
            <person name="Bao F."/>
            <person name="Hu Y."/>
            <person name="Wan P."/>
            <person name="Li L."/>
            <person name="Deng X."/>
            <person name="Kuang T."/>
            <person name="Xiang C."/>
            <person name="Zhu J.K."/>
            <person name="Oliver M.J."/>
            <person name="He Y."/>
        </authorList>
    </citation>
    <scope>NUCLEOTIDE SEQUENCE [LARGE SCALE GENOMIC DNA]</scope>
    <source>
        <strain evidence="3">cv. XS01</strain>
    </source>
</reference>
<dbReference type="AlphaFoldDB" id="A0A2Z7C4T5"/>
<evidence type="ECO:0000313" key="3">
    <source>
        <dbReference type="Proteomes" id="UP000250235"/>
    </source>
</evidence>
<name>A0A2Z7C4T5_9LAMI</name>
<proteinExistence type="predicted"/>
<protein>
    <submittedName>
        <fullName evidence="2">Uncharacterized protein</fullName>
    </submittedName>
</protein>